<proteinExistence type="inferred from homology"/>
<keyword evidence="2" id="KW-0175">Coiled coil</keyword>
<evidence type="ECO:0000256" key="2">
    <source>
        <dbReference type="SAM" id="Coils"/>
    </source>
</evidence>
<comment type="similarity">
    <text evidence="1">Belongs to the CCDC22 family.</text>
</comment>
<dbReference type="InterPro" id="IPR008530">
    <property type="entry name" value="CCDC22"/>
</dbReference>
<evidence type="ECO:0000259" key="5">
    <source>
        <dbReference type="Pfam" id="PF21674"/>
    </source>
</evidence>
<organism evidence="6 7">
    <name type="scientific">Ficus carica</name>
    <name type="common">Common fig</name>
    <dbReference type="NCBI Taxonomy" id="3494"/>
    <lineage>
        <taxon>Eukaryota</taxon>
        <taxon>Viridiplantae</taxon>
        <taxon>Streptophyta</taxon>
        <taxon>Embryophyta</taxon>
        <taxon>Tracheophyta</taxon>
        <taxon>Spermatophyta</taxon>
        <taxon>Magnoliopsida</taxon>
        <taxon>eudicotyledons</taxon>
        <taxon>Gunneridae</taxon>
        <taxon>Pentapetalae</taxon>
        <taxon>rosids</taxon>
        <taxon>fabids</taxon>
        <taxon>Rosales</taxon>
        <taxon>Moraceae</taxon>
        <taxon>Ficeae</taxon>
        <taxon>Ficus</taxon>
    </lineage>
</organism>
<evidence type="ECO:0008006" key="8">
    <source>
        <dbReference type="Google" id="ProtNLM"/>
    </source>
</evidence>
<evidence type="ECO:0000259" key="4">
    <source>
        <dbReference type="Pfam" id="PF05667"/>
    </source>
</evidence>
<protein>
    <recommendedName>
        <fullName evidence="8">Coiled-coil domain-containing protein 22 homolog</fullName>
    </recommendedName>
</protein>
<dbReference type="Proteomes" id="UP001187192">
    <property type="component" value="Unassembled WGS sequence"/>
</dbReference>
<dbReference type="GO" id="GO:0097602">
    <property type="term" value="F:cullin family protein binding"/>
    <property type="evidence" value="ECO:0007669"/>
    <property type="project" value="TreeGrafter"/>
</dbReference>
<feature type="domain" description="CCDC22 N-terminal" evidence="5">
    <location>
        <begin position="8"/>
        <end position="118"/>
    </location>
</feature>
<dbReference type="Pfam" id="PF21674">
    <property type="entry name" value="CCDC22_N"/>
    <property type="match status" value="1"/>
</dbReference>
<dbReference type="PANTHER" id="PTHR15668">
    <property type="entry name" value="JM1 PROTEIN"/>
    <property type="match status" value="1"/>
</dbReference>
<feature type="coiled-coil region" evidence="2">
    <location>
        <begin position="499"/>
        <end position="526"/>
    </location>
</feature>
<dbReference type="InterPro" id="IPR048348">
    <property type="entry name" value="CCDC22_CC"/>
</dbReference>
<dbReference type="GO" id="GO:2000060">
    <property type="term" value="P:positive regulation of ubiquitin-dependent protein catabolic process"/>
    <property type="evidence" value="ECO:0007669"/>
    <property type="project" value="TreeGrafter"/>
</dbReference>
<evidence type="ECO:0000256" key="3">
    <source>
        <dbReference type="SAM" id="MobiDB-lite"/>
    </source>
</evidence>
<feature type="domain" description="CCDC22 coiled-coil" evidence="4">
    <location>
        <begin position="136"/>
        <end position="492"/>
    </location>
</feature>
<dbReference type="Pfam" id="PF05667">
    <property type="entry name" value="CCDC22_CC"/>
    <property type="match status" value="1"/>
</dbReference>
<accession>A0AA88DPJ6</accession>
<evidence type="ECO:0000313" key="6">
    <source>
        <dbReference type="EMBL" id="GMN59142.1"/>
    </source>
</evidence>
<evidence type="ECO:0000313" key="7">
    <source>
        <dbReference type="Proteomes" id="UP001187192"/>
    </source>
</evidence>
<dbReference type="InterPro" id="IPR048349">
    <property type="entry name" value="CCDC22_N"/>
</dbReference>
<dbReference type="PANTHER" id="PTHR15668:SF4">
    <property type="entry name" value="COILED-COIL DOMAIN-CONTAINING PROTEIN 22"/>
    <property type="match status" value="1"/>
</dbReference>
<feature type="compositionally biased region" description="Basic and acidic residues" evidence="3">
    <location>
        <begin position="245"/>
        <end position="259"/>
    </location>
</feature>
<gene>
    <name evidence="6" type="ORF">TIFTF001_028239</name>
</gene>
<feature type="region of interest" description="Disordered" evidence="3">
    <location>
        <begin position="245"/>
        <end position="269"/>
    </location>
</feature>
<comment type="caution">
    <text evidence="6">The sequence shown here is derived from an EMBL/GenBank/DDBJ whole genome shotgun (WGS) entry which is preliminary data.</text>
</comment>
<evidence type="ECO:0000256" key="1">
    <source>
        <dbReference type="ARBA" id="ARBA00006438"/>
    </source>
</evidence>
<name>A0AA88DPJ6_FICCA</name>
<dbReference type="AlphaFoldDB" id="A0AA88DPJ6"/>
<dbReference type="EMBL" id="BTGU01000084">
    <property type="protein sequence ID" value="GMN59142.1"/>
    <property type="molecule type" value="Genomic_DNA"/>
</dbReference>
<reference evidence="6" key="1">
    <citation type="submission" date="2023-07" db="EMBL/GenBank/DDBJ databases">
        <title>draft genome sequence of fig (Ficus carica).</title>
        <authorList>
            <person name="Takahashi T."/>
            <person name="Nishimura K."/>
        </authorList>
    </citation>
    <scope>NUCLEOTIDE SEQUENCE</scope>
</reference>
<keyword evidence="7" id="KW-1185">Reference proteome</keyword>
<sequence length="526" mass="60273">MAEESSDDKILLKSLQNSGVRLPPNISSVADLADPSDLVSICAQFLNLITAATAGDTPPFPTSLPPDSSVADHFRICTDIASAIRNLGYLPDISFHQLPYPSEEESCKLIRFLMEKLSESLEGGKNGNFSARSEVKRDEFKSYLEDWIDNTDENGVDDNLKKLEAKFNDFRLMQEGSESLNSLGKDVKMGFDDELGEFNENGLSRATYWKNSTEELSSNRRNETKNEESVAEEIAISLKDQYSKTRYESKETRDREKVSTEAVTAKASSSQDLEEELELSMAAAEMAFDERHTIDFYLDQLREKVEAKRRHLEELNSQWEALRKPLEEEKRTLLEFMFSNSPEADETFQKLREIELETQTVVSDVKKRKDELSELSKELEKQPKVASRKSYIDRVKEITKNSRKQDADLERILKDTRELQLESNSIQERLHRTYAVVDEMVFREAKKDPVGRKAYRLITSIHESFKQIAEKILATDRIRREVGEREKKLATMASRSLNVDKLQADLDAITRENEHLEKSLQGNEGQ</sequence>